<dbReference type="SMART" id="SM00220">
    <property type="entry name" value="S_TKc"/>
    <property type="match status" value="1"/>
</dbReference>
<keyword evidence="4" id="KW-0418">Kinase</keyword>
<evidence type="ECO:0000313" key="8">
    <source>
        <dbReference type="EMBL" id="CAE8590376.1"/>
    </source>
</evidence>
<feature type="domain" description="Protein kinase" evidence="7">
    <location>
        <begin position="102"/>
        <end position="400"/>
    </location>
</feature>
<keyword evidence="5 6" id="KW-0067">ATP-binding</keyword>
<dbReference type="GO" id="GO:0005524">
    <property type="term" value="F:ATP binding"/>
    <property type="evidence" value="ECO:0007669"/>
    <property type="project" value="UniProtKB-UniRule"/>
</dbReference>
<dbReference type="PROSITE" id="PS50011">
    <property type="entry name" value="PROTEIN_KINASE_DOM"/>
    <property type="match status" value="1"/>
</dbReference>
<dbReference type="Gene3D" id="1.10.510.10">
    <property type="entry name" value="Transferase(Phosphotransferase) domain 1"/>
    <property type="match status" value="1"/>
</dbReference>
<accession>A0A813DR44</accession>
<keyword evidence="10" id="KW-1185">Reference proteome</keyword>
<reference evidence="8" key="1">
    <citation type="submission" date="2021-02" db="EMBL/GenBank/DDBJ databases">
        <authorList>
            <person name="Dougan E. K."/>
            <person name="Rhodes N."/>
            <person name="Thang M."/>
            <person name="Chan C."/>
        </authorList>
    </citation>
    <scope>NUCLEOTIDE SEQUENCE</scope>
</reference>
<dbReference type="InterPro" id="IPR011009">
    <property type="entry name" value="Kinase-like_dom_sf"/>
</dbReference>
<evidence type="ECO:0000256" key="2">
    <source>
        <dbReference type="ARBA" id="ARBA00022679"/>
    </source>
</evidence>
<dbReference type="SUPFAM" id="SSF56112">
    <property type="entry name" value="Protein kinase-like (PK-like)"/>
    <property type="match status" value="1"/>
</dbReference>
<evidence type="ECO:0000313" key="10">
    <source>
        <dbReference type="Proteomes" id="UP000654075"/>
    </source>
</evidence>
<evidence type="ECO:0000259" key="7">
    <source>
        <dbReference type="PROSITE" id="PS50011"/>
    </source>
</evidence>
<dbReference type="EMBL" id="CAJNNW010025701">
    <property type="protein sequence ID" value="CAE8678663.1"/>
    <property type="molecule type" value="Genomic_DNA"/>
</dbReference>
<dbReference type="PANTHER" id="PTHR24349">
    <property type="entry name" value="SERINE/THREONINE-PROTEIN KINASE"/>
    <property type="match status" value="1"/>
</dbReference>
<dbReference type="Pfam" id="PF00069">
    <property type="entry name" value="Pkinase"/>
    <property type="match status" value="1"/>
</dbReference>
<protein>
    <recommendedName>
        <fullName evidence="7">Protein kinase domain-containing protein</fullName>
    </recommendedName>
</protein>
<name>A0A813DR44_POLGL</name>
<evidence type="ECO:0000256" key="5">
    <source>
        <dbReference type="ARBA" id="ARBA00022840"/>
    </source>
</evidence>
<evidence type="ECO:0000256" key="1">
    <source>
        <dbReference type="ARBA" id="ARBA00022527"/>
    </source>
</evidence>
<evidence type="ECO:0000313" key="9">
    <source>
        <dbReference type="EMBL" id="CAE8678663.1"/>
    </source>
</evidence>
<sequence length="450" mass="49332">MRPDSDILFWRRVIAPQNVHAAPATGLRGEPCCSWASLWKAVASLGLPGAKRLQKATDGARGSQVSPGLEPAAAALYRRFEEIQQSFDGLLQVPHSSFGSYFQASAALGKGGFGTVFCAEPTEKALREIPSVRGRTRFAVKRVNLPKRDADIEMIGRSFLMVSVSRQLEFLESMRTQQSADSNMIRNYVQLLEVPNTMYIVMDMLEGPTMRDWIIAQEHLAGEGVCSGLARQMLTALHFLHRVAGALHRDVKPENFGFASPVHSKSPLPQLKLFDLGLVWVLPAVVTEATASELLPLRVCGTTQWIAPETWMGTSGPPSDLWGVGLIVHILVFWCMPFDLLTCPDGAAARLALQRNTLNFATQHSSRQASEGSRRFIASLLHKDPRQRSTSNVALADPWLCGSGDMPTCSEQSACVLPERSLTEEVEWMFWHSLVHASAQGQIIGAATSA</sequence>
<keyword evidence="3 6" id="KW-0547">Nucleotide-binding</keyword>
<feature type="binding site" evidence="6">
    <location>
        <position position="141"/>
    </location>
    <ligand>
        <name>ATP</name>
        <dbReference type="ChEBI" id="CHEBI:30616"/>
    </ligand>
</feature>
<dbReference type="AlphaFoldDB" id="A0A813DR44"/>
<dbReference type="GO" id="GO:0004674">
    <property type="term" value="F:protein serine/threonine kinase activity"/>
    <property type="evidence" value="ECO:0007669"/>
    <property type="project" value="UniProtKB-KW"/>
</dbReference>
<dbReference type="InterPro" id="IPR000719">
    <property type="entry name" value="Prot_kinase_dom"/>
</dbReference>
<evidence type="ECO:0000256" key="3">
    <source>
        <dbReference type="ARBA" id="ARBA00022741"/>
    </source>
</evidence>
<dbReference type="InterPro" id="IPR050205">
    <property type="entry name" value="CDPK_Ser/Thr_kinases"/>
</dbReference>
<keyword evidence="1" id="KW-0723">Serine/threonine-protein kinase</keyword>
<proteinExistence type="predicted"/>
<comment type="caution">
    <text evidence="8">The sequence shown here is derived from an EMBL/GenBank/DDBJ whole genome shotgun (WGS) entry which is preliminary data.</text>
</comment>
<organism evidence="8 10">
    <name type="scientific">Polarella glacialis</name>
    <name type="common">Dinoflagellate</name>
    <dbReference type="NCBI Taxonomy" id="89957"/>
    <lineage>
        <taxon>Eukaryota</taxon>
        <taxon>Sar</taxon>
        <taxon>Alveolata</taxon>
        <taxon>Dinophyceae</taxon>
        <taxon>Suessiales</taxon>
        <taxon>Suessiaceae</taxon>
        <taxon>Polarella</taxon>
    </lineage>
</organism>
<evidence type="ECO:0000256" key="6">
    <source>
        <dbReference type="PROSITE-ProRule" id="PRU10141"/>
    </source>
</evidence>
<dbReference type="PROSITE" id="PS00107">
    <property type="entry name" value="PROTEIN_KINASE_ATP"/>
    <property type="match status" value="1"/>
</dbReference>
<keyword evidence="2" id="KW-0808">Transferase</keyword>
<dbReference type="OrthoDB" id="10256089at2759"/>
<dbReference type="Proteomes" id="UP000626109">
    <property type="component" value="Unassembled WGS sequence"/>
</dbReference>
<gene>
    <name evidence="8" type="ORF">PGLA1383_LOCUS9097</name>
    <name evidence="9" type="ORF">PGLA2088_LOCUS20929</name>
</gene>
<dbReference type="EMBL" id="CAJNNV010004234">
    <property type="protein sequence ID" value="CAE8590376.1"/>
    <property type="molecule type" value="Genomic_DNA"/>
</dbReference>
<dbReference type="InterPro" id="IPR017441">
    <property type="entry name" value="Protein_kinase_ATP_BS"/>
</dbReference>
<dbReference type="Proteomes" id="UP000654075">
    <property type="component" value="Unassembled WGS sequence"/>
</dbReference>
<evidence type="ECO:0000256" key="4">
    <source>
        <dbReference type="ARBA" id="ARBA00022777"/>
    </source>
</evidence>